<evidence type="ECO:0000313" key="1">
    <source>
        <dbReference type="EMBL" id="EIP84888.1"/>
    </source>
</evidence>
<gene>
    <name evidence="1" type="ORF">A33K_18482</name>
</gene>
<organism evidence="1 2">
    <name type="scientific">Burkholderia humptydooensis MSMB43</name>
    <dbReference type="NCBI Taxonomy" id="441157"/>
    <lineage>
        <taxon>Bacteria</taxon>
        <taxon>Pseudomonadati</taxon>
        <taxon>Pseudomonadota</taxon>
        <taxon>Betaproteobacteria</taxon>
        <taxon>Burkholderiales</taxon>
        <taxon>Burkholderiaceae</taxon>
        <taxon>Burkholderia</taxon>
        <taxon>pseudomallei group</taxon>
    </lineage>
</organism>
<protein>
    <submittedName>
        <fullName evidence="1">Phage portal protein, PBSX family</fullName>
    </submittedName>
</protein>
<keyword evidence="2" id="KW-1185">Reference proteome</keyword>
<accession>A0ABN0FY78</accession>
<dbReference type="Proteomes" id="UP000004682">
    <property type="component" value="Unassembled WGS sequence"/>
</dbReference>
<reference evidence="2" key="1">
    <citation type="journal article" date="2012" name="J. Bacteriol.">
        <title>Revised Genome Sequence of Burkholderia thailandensis MSMB43 with Improved Annotation.</title>
        <authorList>
            <person name="Zhuo Y."/>
            <person name="Liu L."/>
            <person name="Wang Q."/>
            <person name="Liu X."/>
            <person name="Ren B."/>
            <person name="Liu M."/>
            <person name="Ni P."/>
            <person name="Cheng Y.Q."/>
            <person name="Zhang L."/>
        </authorList>
    </citation>
    <scope>NUCLEOTIDE SEQUENCE [LARGE SCALE GENOMIC DNA]</scope>
    <source>
        <strain evidence="2">MSMB43</strain>
    </source>
</reference>
<dbReference type="EMBL" id="JH692070">
    <property type="protein sequence ID" value="EIP84888.1"/>
    <property type="molecule type" value="Genomic_DNA"/>
</dbReference>
<proteinExistence type="predicted"/>
<name>A0ABN0FY78_9BURK</name>
<evidence type="ECO:0000313" key="2">
    <source>
        <dbReference type="Proteomes" id="UP000004682"/>
    </source>
</evidence>
<sequence length="60" mass="6694">MPPQLMGIIPSNAGGFGNVHDAAEVFNELEIEPLKARLREVNDWLGIEVVRFKDFETPKG</sequence>